<dbReference type="AlphaFoldDB" id="A0A2A7MDL4"/>
<keyword evidence="3" id="KW-1185">Reference proteome</keyword>
<evidence type="ECO:0000313" key="3">
    <source>
        <dbReference type="Proteomes" id="UP000220840"/>
    </source>
</evidence>
<evidence type="ECO:0000313" key="1">
    <source>
        <dbReference type="EMBL" id="CAI3541797.1"/>
    </source>
</evidence>
<name>A0A2A7MDL4_9CLOT</name>
<evidence type="ECO:0000313" key="2">
    <source>
        <dbReference type="EMBL" id="PEG29513.1"/>
    </source>
</evidence>
<dbReference type="PANTHER" id="PTHR37827:SF1">
    <property type="entry name" value="HNH DOMAIN-CONTAINING PROTEIN"/>
    <property type="match status" value="1"/>
</dbReference>
<dbReference type="EMBL" id="CAMTCP010000033">
    <property type="protein sequence ID" value="CAI3541797.1"/>
    <property type="molecule type" value="Genomic_DNA"/>
</dbReference>
<dbReference type="PANTHER" id="PTHR37827">
    <property type="entry name" value="TUDOR DOMAIN-CONTAINING PROTEIN"/>
    <property type="match status" value="1"/>
</dbReference>
<dbReference type="EMBL" id="PDCJ01000003">
    <property type="protein sequence ID" value="PEG29513.1"/>
    <property type="molecule type" value="Genomic_DNA"/>
</dbReference>
<dbReference type="OrthoDB" id="9802640at2"/>
<protein>
    <submittedName>
        <fullName evidence="1">Nuclease component</fullName>
    </submittedName>
</protein>
<reference evidence="1" key="2">
    <citation type="submission" date="2022-10" db="EMBL/GenBank/DDBJ databases">
        <authorList>
            <person name="Aires J."/>
            <person name="Mesa V."/>
        </authorList>
    </citation>
    <scope>NUCLEOTIDE SEQUENCE</scope>
    <source>
        <strain evidence="1">Clostridium neonatale JD116</strain>
    </source>
</reference>
<sequence length="98" mass="11363">MKETHICELCNRDVSIITKHHLIPKQKGGKDYKTIHLCTTCHKQIHALFTNTELATLYNSIDALKNNARIIKFLNFVEKIPGDYNVNIKKSRRIRKSS</sequence>
<dbReference type="STRING" id="137838.GCA_001458595_00447"/>
<dbReference type="Proteomes" id="UP001189143">
    <property type="component" value="Unassembled WGS sequence"/>
</dbReference>
<proteinExistence type="predicted"/>
<comment type="caution">
    <text evidence="2">The sequence shown here is derived from an EMBL/GenBank/DDBJ whole genome shotgun (WGS) entry which is preliminary data.</text>
</comment>
<dbReference type="Proteomes" id="UP000220840">
    <property type="component" value="Unassembled WGS sequence"/>
</dbReference>
<gene>
    <name evidence="1" type="ORF">CNEO2_120044</name>
    <name evidence="2" type="ORF">CQ394_16355</name>
</gene>
<accession>A0A2A7MDL4</accession>
<reference evidence="2 3" key="1">
    <citation type="submission" date="2017-10" db="EMBL/GenBank/DDBJ databases">
        <title>Effective Description of Clostridium neonatale sp. nov. linked to necrotizing enterocolitis in neonates and a clarification of species assignable to the genus Clostridium (Prazmowski 1880) emend. Lawson and Rainey 2016.</title>
        <authorList>
            <person name="Bernard K."/>
            <person name="Burdz T."/>
            <person name="Wiebe D."/>
            <person name="Balcewich B."/>
            <person name="Alfa M."/>
            <person name="Bernier A.-M."/>
        </authorList>
    </citation>
    <scope>NUCLEOTIDE SEQUENCE [LARGE SCALE GENOMIC DNA]</scope>
    <source>
        <strain evidence="2 3">LCDC99A005</strain>
    </source>
</reference>
<organism evidence="2 3">
    <name type="scientific">Clostridium neonatale</name>
    <dbReference type="NCBI Taxonomy" id="137838"/>
    <lineage>
        <taxon>Bacteria</taxon>
        <taxon>Bacillati</taxon>
        <taxon>Bacillota</taxon>
        <taxon>Clostridia</taxon>
        <taxon>Eubacteriales</taxon>
        <taxon>Clostridiaceae</taxon>
        <taxon>Clostridium</taxon>
    </lineage>
</organism>
<dbReference type="GeneID" id="68875710"/>
<dbReference type="RefSeq" id="WP_058293415.1">
    <property type="nucleotide sequence ID" value="NZ_CAKJVD010000045.1"/>
</dbReference>